<gene>
    <name evidence="2" type="ORF">CH063_00209</name>
</gene>
<organism evidence="2 3">
    <name type="scientific">Colletotrichum higginsianum (strain IMI 349063)</name>
    <name type="common">Crucifer anthracnose fungus</name>
    <dbReference type="NCBI Taxonomy" id="759273"/>
    <lineage>
        <taxon>Eukaryota</taxon>
        <taxon>Fungi</taxon>
        <taxon>Dikarya</taxon>
        <taxon>Ascomycota</taxon>
        <taxon>Pezizomycotina</taxon>
        <taxon>Sordariomycetes</taxon>
        <taxon>Hypocreomycetidae</taxon>
        <taxon>Glomerellales</taxon>
        <taxon>Glomerellaceae</taxon>
        <taxon>Colletotrichum</taxon>
        <taxon>Colletotrichum destructivum species complex</taxon>
    </lineage>
</organism>
<dbReference type="EMBL" id="CACQ02001680">
    <property type="protein sequence ID" value="CCF35753.1"/>
    <property type="molecule type" value="Genomic_DNA"/>
</dbReference>
<feature type="region of interest" description="Disordered" evidence="1">
    <location>
        <begin position="1"/>
        <end position="38"/>
    </location>
</feature>
<evidence type="ECO:0000256" key="1">
    <source>
        <dbReference type="SAM" id="MobiDB-lite"/>
    </source>
</evidence>
<proteinExistence type="predicted"/>
<feature type="region of interest" description="Disordered" evidence="1">
    <location>
        <begin position="60"/>
        <end position="86"/>
    </location>
</feature>
<evidence type="ECO:0000313" key="3">
    <source>
        <dbReference type="Proteomes" id="UP000007174"/>
    </source>
</evidence>
<protein>
    <submittedName>
        <fullName evidence="2">Uncharacterized protein</fullName>
    </submittedName>
</protein>
<dbReference type="HOGENOM" id="CLU_2339083_0_0_1"/>
<evidence type="ECO:0000313" key="2">
    <source>
        <dbReference type="EMBL" id="CCF35753.1"/>
    </source>
</evidence>
<reference evidence="3" key="1">
    <citation type="journal article" date="2012" name="Nat. Genet.">
        <title>Lifestyle transitions in plant pathogenic Colletotrichum fungi deciphered by genome and transcriptome analyses.</title>
        <authorList>
            <person name="O'Connell R.J."/>
            <person name="Thon M.R."/>
            <person name="Hacquard S."/>
            <person name="Amyotte S.G."/>
            <person name="Kleemann J."/>
            <person name="Torres M.F."/>
            <person name="Damm U."/>
            <person name="Buiate E.A."/>
            <person name="Epstein L."/>
            <person name="Alkan N."/>
            <person name="Altmueller J."/>
            <person name="Alvarado-Balderrama L."/>
            <person name="Bauser C.A."/>
            <person name="Becker C."/>
            <person name="Birren B.W."/>
            <person name="Chen Z."/>
            <person name="Choi J."/>
            <person name="Crouch J.A."/>
            <person name="Duvick J.P."/>
            <person name="Farman M.A."/>
            <person name="Gan P."/>
            <person name="Heiman D."/>
            <person name="Henrissat B."/>
            <person name="Howard R.J."/>
            <person name="Kabbage M."/>
            <person name="Koch C."/>
            <person name="Kracher B."/>
            <person name="Kubo Y."/>
            <person name="Law A.D."/>
            <person name="Lebrun M.-H."/>
            <person name="Lee Y.-H."/>
            <person name="Miyara I."/>
            <person name="Moore N."/>
            <person name="Neumann U."/>
            <person name="Nordstroem K."/>
            <person name="Panaccione D.G."/>
            <person name="Panstruga R."/>
            <person name="Place M."/>
            <person name="Proctor R.H."/>
            <person name="Prusky D."/>
            <person name="Rech G."/>
            <person name="Reinhardt R."/>
            <person name="Rollins J.A."/>
            <person name="Rounsley S."/>
            <person name="Schardl C.L."/>
            <person name="Schwartz D.C."/>
            <person name="Shenoy N."/>
            <person name="Shirasu K."/>
            <person name="Sikhakolli U.R."/>
            <person name="Stueber K."/>
            <person name="Sukno S.A."/>
            <person name="Sweigard J.A."/>
            <person name="Takano Y."/>
            <person name="Takahara H."/>
            <person name="Trail F."/>
            <person name="van der Does H.C."/>
            <person name="Voll L.M."/>
            <person name="Will I."/>
            <person name="Young S."/>
            <person name="Zeng Q."/>
            <person name="Zhang J."/>
            <person name="Zhou S."/>
            <person name="Dickman M.B."/>
            <person name="Schulze-Lefert P."/>
            <person name="Ver Loren van Themaat E."/>
            <person name="Ma L.-J."/>
            <person name="Vaillancourt L.J."/>
        </authorList>
    </citation>
    <scope>NUCLEOTIDE SEQUENCE [LARGE SCALE GENOMIC DNA]</scope>
    <source>
        <strain evidence="3">IMI 349063</strain>
    </source>
</reference>
<sequence>GRSGFPHNFDPITSKRRRRSANAKGGLPAADRGGISSPDSIGQCSSNLCFPICDPPKMLTQGGSVSNEPVHMNSAKADPTDSGGIWYTILRHDQRRRQ</sequence>
<dbReference type="Proteomes" id="UP000007174">
    <property type="component" value="Unassembled WGS sequence"/>
</dbReference>
<dbReference type="AlphaFoldDB" id="H1V6A1"/>
<name>H1V6A1_COLHI</name>
<feature type="non-terminal residue" evidence="2">
    <location>
        <position position="1"/>
    </location>
</feature>
<accession>H1V6A1</accession>